<accession>J3A4N7</accession>
<gene>
    <name evidence="2" type="ORF">HSB1_10360</name>
</gene>
<evidence type="ECO:0000256" key="1">
    <source>
        <dbReference type="SAM" id="MobiDB-lite"/>
    </source>
</evidence>
<protein>
    <submittedName>
        <fullName evidence="2">Uncharacterized protein</fullName>
    </submittedName>
</protein>
<feature type="region of interest" description="Disordered" evidence="1">
    <location>
        <begin position="1"/>
        <end position="37"/>
    </location>
</feature>
<dbReference type="Proteomes" id="UP000007813">
    <property type="component" value="Unassembled WGS sequence"/>
</dbReference>
<evidence type="ECO:0000313" key="2">
    <source>
        <dbReference type="EMBL" id="EJN60433.1"/>
    </source>
</evidence>
<dbReference type="AlphaFoldDB" id="J3A4N7"/>
<dbReference type="EMBL" id="ALJD01000003">
    <property type="protein sequence ID" value="EJN60433.1"/>
    <property type="molecule type" value="Genomic_DNA"/>
</dbReference>
<evidence type="ECO:0000313" key="3">
    <source>
        <dbReference type="Proteomes" id="UP000007813"/>
    </source>
</evidence>
<feature type="compositionally biased region" description="Basic and acidic residues" evidence="1">
    <location>
        <begin position="20"/>
        <end position="31"/>
    </location>
</feature>
<proteinExistence type="predicted"/>
<reference evidence="2 3" key="1">
    <citation type="journal article" date="2012" name="J. Bacteriol.">
        <title>Draft Genome Sequence of the Extremely Halophilic Archaeon Halogranum salarium B-1T.</title>
        <authorList>
            <person name="Kim K.K."/>
            <person name="Lee K.C."/>
            <person name="Lee J.S."/>
        </authorList>
    </citation>
    <scope>NUCLEOTIDE SEQUENCE [LARGE SCALE GENOMIC DNA]</scope>
    <source>
        <strain evidence="2 3">B-1</strain>
    </source>
</reference>
<comment type="caution">
    <text evidence="2">The sequence shown here is derived from an EMBL/GenBank/DDBJ whole genome shotgun (WGS) entry which is preliminary data.</text>
</comment>
<organism evidence="2 3">
    <name type="scientific">Halogranum salarium B-1</name>
    <dbReference type="NCBI Taxonomy" id="1210908"/>
    <lineage>
        <taxon>Archaea</taxon>
        <taxon>Methanobacteriati</taxon>
        <taxon>Methanobacteriota</taxon>
        <taxon>Stenosarchaea group</taxon>
        <taxon>Halobacteria</taxon>
        <taxon>Halobacteriales</taxon>
        <taxon>Haloferacaceae</taxon>
    </lineage>
</organism>
<feature type="compositionally biased region" description="Polar residues" evidence="1">
    <location>
        <begin position="7"/>
        <end position="17"/>
    </location>
</feature>
<name>J3A4N7_9EURY</name>
<sequence>MAENRGPNEQQWSTSSLVRPVDESRTNHERVTTTAVN</sequence>